<dbReference type="Pfam" id="PF00512">
    <property type="entry name" value="HisKA"/>
    <property type="match status" value="1"/>
</dbReference>
<proteinExistence type="predicted"/>
<sequence>MKSRKEVLKRTVLMRLTLQIVLFSLLYAVLLYILDQWFNGRILDAMDLLVGRLVSVYLLKKMLIAGVYLFGIILLCIRTVTRYLEYIDQITTSIDAILKPEIPVAEFPPELKDVEITLKDIRYSITHNAQLAREAEQRKNDLVVYLAHDLKTPLTSVIGYLSLLHEGPELPENQRIKYTAIALDKAYRLEQLINEFFDITRFNLQTVALDCTQLDLSVMLLQMAEEFYPAFAEKNLEAQTEIESGLRLTGDADKLARVFDNLLRNVVSYSDPGTPVRISAKQQNGRILVKIRNHCEEIPPEKASRIFDKFFRLDVSRNTHSGGSGLGLSIAKQIVQLHGGTIQLNSTPAFTEFTVTLPVTPEEKAIS</sequence>
<dbReference type="CDD" id="cd00075">
    <property type="entry name" value="HATPase"/>
    <property type="match status" value="1"/>
</dbReference>
<keyword evidence="9" id="KW-0067">ATP-binding</keyword>
<dbReference type="SUPFAM" id="SSF55874">
    <property type="entry name" value="ATPase domain of HSP90 chaperone/DNA topoisomerase II/histidine kinase"/>
    <property type="match status" value="1"/>
</dbReference>
<dbReference type="InterPro" id="IPR050351">
    <property type="entry name" value="BphY/WalK/GraS-like"/>
</dbReference>
<keyword evidence="7" id="KW-0547">Nucleotide-binding</keyword>
<dbReference type="GO" id="GO:0005886">
    <property type="term" value="C:plasma membrane"/>
    <property type="evidence" value="ECO:0007669"/>
    <property type="project" value="TreeGrafter"/>
</dbReference>
<keyword evidence="16" id="KW-1185">Reference proteome</keyword>
<accession>A0A926DB52</accession>
<dbReference type="PANTHER" id="PTHR45453:SF1">
    <property type="entry name" value="PHOSPHATE REGULON SENSOR PROTEIN PHOR"/>
    <property type="match status" value="1"/>
</dbReference>
<evidence type="ECO:0000256" key="13">
    <source>
        <dbReference type="SAM" id="Phobius"/>
    </source>
</evidence>
<reference evidence="15" key="1">
    <citation type="submission" date="2020-08" db="EMBL/GenBank/DDBJ databases">
        <title>Genome public.</title>
        <authorList>
            <person name="Liu C."/>
            <person name="Sun Q."/>
        </authorList>
    </citation>
    <scope>NUCLEOTIDE SEQUENCE</scope>
    <source>
        <strain evidence="15">NSJ-40</strain>
    </source>
</reference>
<keyword evidence="11" id="KW-0902">Two-component regulatory system</keyword>
<protein>
    <recommendedName>
        <fullName evidence="3">histidine kinase</fullName>
        <ecNumber evidence="3">2.7.13.3</ecNumber>
    </recommendedName>
</protein>
<dbReference type="FunFam" id="3.30.565.10:FF:000013">
    <property type="entry name" value="Two-component sensor histidine kinase"/>
    <property type="match status" value="1"/>
</dbReference>
<name>A0A926DB52_9FIRM</name>
<dbReference type="Proteomes" id="UP000651482">
    <property type="component" value="Unassembled WGS sequence"/>
</dbReference>
<feature type="transmembrane region" description="Helical" evidence="13">
    <location>
        <begin position="54"/>
        <end position="77"/>
    </location>
</feature>
<dbReference type="CDD" id="cd00082">
    <property type="entry name" value="HisKA"/>
    <property type="match status" value="1"/>
</dbReference>
<dbReference type="InterPro" id="IPR004358">
    <property type="entry name" value="Sig_transdc_His_kin-like_C"/>
</dbReference>
<keyword evidence="12 13" id="KW-0472">Membrane</keyword>
<evidence type="ECO:0000256" key="10">
    <source>
        <dbReference type="ARBA" id="ARBA00022989"/>
    </source>
</evidence>
<dbReference type="GO" id="GO:0005524">
    <property type="term" value="F:ATP binding"/>
    <property type="evidence" value="ECO:0007669"/>
    <property type="project" value="UniProtKB-KW"/>
</dbReference>
<evidence type="ECO:0000313" key="15">
    <source>
        <dbReference type="EMBL" id="MBC8534823.1"/>
    </source>
</evidence>
<feature type="transmembrane region" description="Helical" evidence="13">
    <location>
        <begin position="12"/>
        <end position="34"/>
    </location>
</feature>
<evidence type="ECO:0000256" key="7">
    <source>
        <dbReference type="ARBA" id="ARBA00022741"/>
    </source>
</evidence>
<keyword evidence="8 15" id="KW-0418">Kinase</keyword>
<evidence type="ECO:0000256" key="4">
    <source>
        <dbReference type="ARBA" id="ARBA00022553"/>
    </source>
</evidence>
<dbReference type="PRINTS" id="PR00344">
    <property type="entry name" value="BCTRLSENSOR"/>
</dbReference>
<keyword evidence="4" id="KW-0597">Phosphoprotein</keyword>
<evidence type="ECO:0000256" key="9">
    <source>
        <dbReference type="ARBA" id="ARBA00022840"/>
    </source>
</evidence>
<keyword evidence="5" id="KW-0808">Transferase</keyword>
<gene>
    <name evidence="15" type="ORF">IAG03_12690</name>
</gene>
<evidence type="ECO:0000256" key="3">
    <source>
        <dbReference type="ARBA" id="ARBA00012438"/>
    </source>
</evidence>
<evidence type="ECO:0000256" key="5">
    <source>
        <dbReference type="ARBA" id="ARBA00022679"/>
    </source>
</evidence>
<dbReference type="Pfam" id="PF02518">
    <property type="entry name" value="HATPase_c"/>
    <property type="match status" value="1"/>
</dbReference>
<dbReference type="PANTHER" id="PTHR45453">
    <property type="entry name" value="PHOSPHATE REGULON SENSOR PROTEIN PHOR"/>
    <property type="match status" value="1"/>
</dbReference>
<comment type="caution">
    <text evidence="15">The sequence shown here is derived from an EMBL/GenBank/DDBJ whole genome shotgun (WGS) entry which is preliminary data.</text>
</comment>
<dbReference type="Gene3D" id="1.10.287.130">
    <property type="match status" value="1"/>
</dbReference>
<keyword evidence="6 13" id="KW-0812">Transmembrane</keyword>
<dbReference type="GO" id="GO:0004721">
    <property type="term" value="F:phosphoprotein phosphatase activity"/>
    <property type="evidence" value="ECO:0007669"/>
    <property type="project" value="TreeGrafter"/>
</dbReference>
<keyword evidence="10 13" id="KW-1133">Transmembrane helix</keyword>
<evidence type="ECO:0000259" key="14">
    <source>
        <dbReference type="PROSITE" id="PS50109"/>
    </source>
</evidence>
<dbReference type="AlphaFoldDB" id="A0A926DB52"/>
<evidence type="ECO:0000256" key="1">
    <source>
        <dbReference type="ARBA" id="ARBA00000085"/>
    </source>
</evidence>
<dbReference type="InterPro" id="IPR036890">
    <property type="entry name" value="HATPase_C_sf"/>
</dbReference>
<evidence type="ECO:0000256" key="2">
    <source>
        <dbReference type="ARBA" id="ARBA00004370"/>
    </source>
</evidence>
<feature type="domain" description="Histidine kinase" evidence="14">
    <location>
        <begin position="145"/>
        <end position="361"/>
    </location>
</feature>
<dbReference type="InterPro" id="IPR036097">
    <property type="entry name" value="HisK_dim/P_sf"/>
</dbReference>
<evidence type="ECO:0000256" key="8">
    <source>
        <dbReference type="ARBA" id="ARBA00022777"/>
    </source>
</evidence>
<dbReference type="GO" id="GO:0000155">
    <property type="term" value="F:phosphorelay sensor kinase activity"/>
    <property type="evidence" value="ECO:0007669"/>
    <property type="project" value="InterPro"/>
</dbReference>
<dbReference type="RefSeq" id="WP_249320437.1">
    <property type="nucleotide sequence ID" value="NZ_JACRSN010000024.1"/>
</dbReference>
<dbReference type="Gene3D" id="3.30.565.10">
    <property type="entry name" value="Histidine kinase-like ATPase, C-terminal domain"/>
    <property type="match status" value="1"/>
</dbReference>
<dbReference type="InterPro" id="IPR005467">
    <property type="entry name" value="His_kinase_dom"/>
</dbReference>
<evidence type="ECO:0000313" key="16">
    <source>
        <dbReference type="Proteomes" id="UP000651482"/>
    </source>
</evidence>
<evidence type="ECO:0000256" key="11">
    <source>
        <dbReference type="ARBA" id="ARBA00023012"/>
    </source>
</evidence>
<dbReference type="InterPro" id="IPR003661">
    <property type="entry name" value="HisK_dim/P_dom"/>
</dbReference>
<evidence type="ECO:0000256" key="6">
    <source>
        <dbReference type="ARBA" id="ARBA00022692"/>
    </source>
</evidence>
<dbReference type="EC" id="2.7.13.3" evidence="3"/>
<dbReference type="EMBL" id="JACRSN010000024">
    <property type="protein sequence ID" value="MBC8534823.1"/>
    <property type="molecule type" value="Genomic_DNA"/>
</dbReference>
<dbReference type="SUPFAM" id="SSF47384">
    <property type="entry name" value="Homodimeric domain of signal transducing histidine kinase"/>
    <property type="match status" value="1"/>
</dbReference>
<comment type="subcellular location">
    <subcellularLocation>
        <location evidence="2">Membrane</location>
    </subcellularLocation>
</comment>
<comment type="catalytic activity">
    <reaction evidence="1">
        <text>ATP + protein L-histidine = ADP + protein N-phospho-L-histidine.</text>
        <dbReference type="EC" id="2.7.13.3"/>
    </reaction>
</comment>
<dbReference type="GO" id="GO:0016036">
    <property type="term" value="P:cellular response to phosphate starvation"/>
    <property type="evidence" value="ECO:0007669"/>
    <property type="project" value="TreeGrafter"/>
</dbReference>
<evidence type="ECO:0000256" key="12">
    <source>
        <dbReference type="ARBA" id="ARBA00023136"/>
    </source>
</evidence>
<dbReference type="InterPro" id="IPR003594">
    <property type="entry name" value="HATPase_dom"/>
</dbReference>
<dbReference type="SMART" id="SM00387">
    <property type="entry name" value="HATPase_c"/>
    <property type="match status" value="1"/>
</dbReference>
<dbReference type="PROSITE" id="PS50109">
    <property type="entry name" value="HIS_KIN"/>
    <property type="match status" value="1"/>
</dbReference>
<organism evidence="15 16">
    <name type="scientific">Yeguia hominis</name>
    <dbReference type="NCBI Taxonomy" id="2763662"/>
    <lineage>
        <taxon>Bacteria</taxon>
        <taxon>Bacillati</taxon>
        <taxon>Bacillota</taxon>
        <taxon>Clostridia</taxon>
        <taxon>Eubacteriales</taxon>
        <taxon>Yeguiaceae</taxon>
        <taxon>Yeguia</taxon>
    </lineage>
</organism>
<dbReference type="SMART" id="SM00388">
    <property type="entry name" value="HisKA"/>
    <property type="match status" value="1"/>
</dbReference>